<evidence type="ECO:0000313" key="3">
    <source>
        <dbReference type="Proteomes" id="UP000036045"/>
    </source>
</evidence>
<proteinExistence type="predicted"/>
<gene>
    <name evidence="1" type="ORF">ABW02_13990</name>
    <name evidence="2" type="ORF">CHH57_10845</name>
</gene>
<reference evidence="1 3" key="1">
    <citation type="submission" date="2015-05" db="EMBL/GenBank/DDBJ databases">
        <title>Whole genome sequence and identification of bacterial endophytes from Costus igneus.</title>
        <authorList>
            <person name="Lee Y.P."/>
            <person name="Gan H.M."/>
            <person name="Eng W."/>
            <person name="Wheatley M.S."/>
            <person name="Caraballo A."/>
            <person name="Polter S."/>
            <person name="Savka M.A."/>
            <person name="Hudson A.O."/>
        </authorList>
    </citation>
    <scope>NUCLEOTIDE SEQUENCE [LARGE SCALE GENOMIC DNA]</scope>
    <source>
        <strain evidence="1 3">RIT379</strain>
    </source>
</reference>
<dbReference type="RefSeq" id="WP_047942858.1">
    <property type="nucleotide sequence ID" value="NZ_CP026031.1"/>
</dbReference>
<keyword evidence="3" id="KW-1185">Reference proteome</keyword>
<protein>
    <submittedName>
        <fullName evidence="1">ATP synthase subunit B</fullName>
    </submittedName>
</protein>
<comment type="caution">
    <text evidence="1">The sequence shown here is derived from an EMBL/GenBank/DDBJ whole genome shotgun (WGS) entry which is preliminary data.</text>
</comment>
<evidence type="ECO:0000313" key="2">
    <source>
        <dbReference type="EMBL" id="PAD83218.1"/>
    </source>
</evidence>
<dbReference type="EMBL" id="LDPH01000012">
    <property type="protein sequence ID" value="KLV25928.1"/>
    <property type="molecule type" value="Genomic_DNA"/>
</dbReference>
<accession>A0A0J1IJ25</accession>
<dbReference type="GeneID" id="56348283"/>
<evidence type="ECO:0000313" key="1">
    <source>
        <dbReference type="EMBL" id="KLV25928.1"/>
    </source>
</evidence>
<dbReference type="AlphaFoldDB" id="A0A0J1IJ25"/>
<sequence length="99" mass="11030">MRTTIEKALSLGLGLAIAGKEQVEKTVEELVKKGEVSKNESKDLINHLIQKGEEMKGQLEAVAKEKVNAAYGELKLATLEDVKKLEKRIEALERKNLDE</sequence>
<dbReference type="EMBL" id="NPBQ01000066">
    <property type="protein sequence ID" value="PAD83218.1"/>
    <property type="molecule type" value="Genomic_DNA"/>
</dbReference>
<organism evidence="1 3">
    <name type="scientific">Niallia circulans</name>
    <name type="common">Bacillus circulans</name>
    <dbReference type="NCBI Taxonomy" id="1397"/>
    <lineage>
        <taxon>Bacteria</taxon>
        <taxon>Bacillati</taxon>
        <taxon>Bacillota</taxon>
        <taxon>Bacilli</taxon>
        <taxon>Bacillales</taxon>
        <taxon>Bacillaceae</taxon>
        <taxon>Niallia</taxon>
    </lineage>
</organism>
<dbReference type="Proteomes" id="UP000216961">
    <property type="component" value="Unassembled WGS sequence"/>
</dbReference>
<reference evidence="2 4" key="2">
    <citation type="submission" date="2017-07" db="EMBL/GenBank/DDBJ databases">
        <title>Isolation and whole genome analysis of endospore-forming bacteria from heroin.</title>
        <authorList>
            <person name="Kalinowski J."/>
            <person name="Ahrens B."/>
            <person name="Al-Dilaimi A."/>
            <person name="Winkler A."/>
            <person name="Wibberg D."/>
            <person name="Schleenbecker U."/>
            <person name="Ruckert C."/>
            <person name="Wolfel R."/>
            <person name="Grass G."/>
        </authorList>
    </citation>
    <scope>NUCLEOTIDE SEQUENCE [LARGE SCALE GENOMIC DNA]</scope>
    <source>
        <strain evidence="2 4">7521-2</strain>
    </source>
</reference>
<evidence type="ECO:0000313" key="4">
    <source>
        <dbReference type="Proteomes" id="UP000216961"/>
    </source>
</evidence>
<dbReference type="KEGG" id="bcir:C2I06_23965"/>
<name>A0A0J1IJ25_NIACI</name>
<dbReference type="OrthoDB" id="191894at2"/>
<dbReference type="PATRIC" id="fig|1397.4.peg.942"/>
<dbReference type="NCBIfam" id="NF047773">
    <property type="entry name" value="phas_rel_Lepto"/>
    <property type="match status" value="1"/>
</dbReference>
<dbReference type="Proteomes" id="UP000036045">
    <property type="component" value="Unassembled WGS sequence"/>
</dbReference>